<accession>A0A6C0CU21</accession>
<proteinExistence type="predicted"/>
<reference evidence="1" key="1">
    <citation type="journal article" date="2020" name="Nature">
        <title>Giant virus diversity and host interactions through global metagenomics.</title>
        <authorList>
            <person name="Schulz F."/>
            <person name="Roux S."/>
            <person name="Paez-Espino D."/>
            <person name="Jungbluth S."/>
            <person name="Walsh D.A."/>
            <person name="Denef V.J."/>
            <person name="McMahon K.D."/>
            <person name="Konstantinidis K.T."/>
            <person name="Eloe-Fadrosh E.A."/>
            <person name="Kyrpides N.C."/>
            <person name="Woyke T."/>
        </authorList>
    </citation>
    <scope>NUCLEOTIDE SEQUENCE</scope>
    <source>
        <strain evidence="1">GVMAG-M-3300021963-12</strain>
    </source>
</reference>
<evidence type="ECO:0000313" key="1">
    <source>
        <dbReference type="EMBL" id="QHT07390.1"/>
    </source>
</evidence>
<protein>
    <submittedName>
        <fullName evidence="1">Uncharacterized protein</fullName>
    </submittedName>
</protein>
<organism evidence="1">
    <name type="scientific">viral metagenome</name>
    <dbReference type="NCBI Taxonomy" id="1070528"/>
    <lineage>
        <taxon>unclassified sequences</taxon>
        <taxon>metagenomes</taxon>
        <taxon>organismal metagenomes</taxon>
    </lineage>
</organism>
<dbReference type="AlphaFoldDB" id="A0A6C0CU21"/>
<dbReference type="CDD" id="cd23767">
    <property type="entry name" value="IQCD"/>
    <property type="match status" value="1"/>
</dbReference>
<dbReference type="EMBL" id="MN739481">
    <property type="protein sequence ID" value="QHT07390.1"/>
    <property type="molecule type" value="Genomic_DNA"/>
</dbReference>
<sequence length="280" mass="33203">MLCTSCKNKTSNERCLSPALKNLQFCGKHIKAKNPRIWSVVNSAGIHAILIQKIWRGWIVRHILQLAGSGVLKRSICNNEEDVVTFESKVHPFDFFSFQEDGFIYWFDAKTLLQITVNNLKPSNPYTRKELSIETRKRFKEFIVHRRFHHRTLFHEPSYIRDHDKLLAMYWVTICQILEENIFIEVNPSMFLFLNQSQLWTFVGVLRHFLLMWAKEHKTPNSPRNFYYIWIHNCWKYQTYSLEPIKPTLITVGKTLLKILEASKHNYEVCFKIVSALHSL</sequence>
<name>A0A6C0CU21_9ZZZZ</name>